<accession>A0A1D8NA50</accession>
<feature type="region of interest" description="Disordered" evidence="1">
    <location>
        <begin position="63"/>
        <end position="158"/>
    </location>
</feature>
<dbReference type="AlphaFoldDB" id="A0A1D8NA50"/>
<dbReference type="VEuPathDB" id="FungiDB:YALI1_C10990g"/>
<evidence type="ECO:0000313" key="2">
    <source>
        <dbReference type="EMBL" id="AOW02510.1"/>
    </source>
</evidence>
<feature type="compositionally biased region" description="Basic and acidic residues" evidence="1">
    <location>
        <begin position="340"/>
        <end position="358"/>
    </location>
</feature>
<proteinExistence type="predicted"/>
<dbReference type="VEuPathDB" id="FungiDB:YALI0_C08140g"/>
<reference evidence="2 3" key="1">
    <citation type="journal article" date="2016" name="PLoS ONE">
        <title>Sequence Assembly of Yarrowia lipolytica Strain W29/CLIB89 Shows Transposable Element Diversity.</title>
        <authorList>
            <person name="Magnan C."/>
            <person name="Yu J."/>
            <person name="Chang I."/>
            <person name="Jahn E."/>
            <person name="Kanomata Y."/>
            <person name="Wu J."/>
            <person name="Zeller M."/>
            <person name="Oakes M."/>
            <person name="Baldi P."/>
            <person name="Sandmeyer S."/>
        </authorList>
    </citation>
    <scope>NUCLEOTIDE SEQUENCE [LARGE SCALE GENOMIC DNA]</scope>
    <source>
        <strain evidence="3">CLIB89(W29)</strain>
    </source>
</reference>
<gene>
    <name evidence="2" type="ORF">YALI1_C10990g</name>
</gene>
<dbReference type="RefSeq" id="XP_501585.3">
    <property type="nucleotide sequence ID" value="XM_501585.3"/>
</dbReference>
<protein>
    <submittedName>
        <fullName evidence="2">Uncharacterized protein</fullName>
    </submittedName>
</protein>
<dbReference type="KEGG" id="yli:2909484"/>
<name>A0A1D8NA50_YARLL</name>
<sequence length="358" mass="39423">MSAAQLDFYYDIDDDLGALTQPTSSHHHMVAHTHLAHNLTQAHPQSAYTTPDLYIYSNYPSHTSHVTSDARDNSSRHFTPYSNSSSNASSTSVDCATTSTSHTQGDSPRSTQLLTQPIPSSSAPQVLTPTTSITSSALTTPTSTLTSPPSSATYPLPSVPRKRSVEFISHEISNTSGAPLVLSQPPKRNHANKRHVSDAGIVPNSEPIYYYPNLVSPATETYDEYPTTTIYDSIQEENQTVPVTSHMTSHPVMWNPAYTVLPSQKVYQSRDRHNSDYGYDYGYDQMRRVSGSGSESRKTSETGSSTSEQVASGFINYTQRDGPKLMTGVAPSGAQKTKQKREAEARRREAERREKGYY</sequence>
<feature type="compositionally biased region" description="Low complexity" evidence="1">
    <location>
        <begin position="127"/>
        <end position="156"/>
    </location>
</feature>
<evidence type="ECO:0000256" key="1">
    <source>
        <dbReference type="SAM" id="MobiDB-lite"/>
    </source>
</evidence>
<feature type="compositionally biased region" description="Polar residues" evidence="1">
    <location>
        <begin position="93"/>
        <end position="125"/>
    </location>
</feature>
<feature type="compositionally biased region" description="Low complexity" evidence="1">
    <location>
        <begin position="82"/>
        <end position="92"/>
    </location>
</feature>
<dbReference type="GeneID" id="2909484"/>
<dbReference type="Proteomes" id="UP000182444">
    <property type="component" value="Chromosome 1C"/>
</dbReference>
<feature type="compositionally biased region" description="Polar residues" evidence="1">
    <location>
        <begin position="301"/>
        <end position="319"/>
    </location>
</feature>
<feature type="region of interest" description="Disordered" evidence="1">
    <location>
        <begin position="267"/>
        <end position="358"/>
    </location>
</feature>
<organism evidence="2 3">
    <name type="scientific">Yarrowia lipolytica</name>
    <name type="common">Candida lipolytica</name>
    <dbReference type="NCBI Taxonomy" id="4952"/>
    <lineage>
        <taxon>Eukaryota</taxon>
        <taxon>Fungi</taxon>
        <taxon>Dikarya</taxon>
        <taxon>Ascomycota</taxon>
        <taxon>Saccharomycotina</taxon>
        <taxon>Dipodascomycetes</taxon>
        <taxon>Dipodascales</taxon>
        <taxon>Dipodascales incertae sedis</taxon>
        <taxon>Yarrowia</taxon>
    </lineage>
</organism>
<dbReference type="EMBL" id="CP017555">
    <property type="protein sequence ID" value="AOW02510.1"/>
    <property type="molecule type" value="Genomic_DNA"/>
</dbReference>
<evidence type="ECO:0000313" key="3">
    <source>
        <dbReference type="Proteomes" id="UP000182444"/>
    </source>
</evidence>